<proteinExistence type="inferred from homology"/>
<evidence type="ECO:0000259" key="26">
    <source>
        <dbReference type="PROSITE" id="PS51285"/>
    </source>
</evidence>
<evidence type="ECO:0000259" key="24">
    <source>
        <dbReference type="PROSITE" id="PS50011"/>
    </source>
</evidence>
<dbReference type="Gene3D" id="3.30.60.20">
    <property type="match status" value="2"/>
</dbReference>
<evidence type="ECO:0000259" key="23">
    <source>
        <dbReference type="PROSITE" id="PS50004"/>
    </source>
</evidence>
<keyword evidence="5" id="KW-0597">Phosphoprotein</keyword>
<keyword evidence="14 17" id="KW-0067">ATP-binding</keyword>
<dbReference type="EC" id="2.7.11.13" evidence="3 17"/>
<dbReference type="GO" id="GO:0004697">
    <property type="term" value="F:diacylglycerol-dependent serine/threonine kinase activity"/>
    <property type="evidence" value="ECO:0007669"/>
    <property type="project" value="UniProtKB-EC"/>
</dbReference>
<evidence type="ECO:0000256" key="20">
    <source>
        <dbReference type="PIRSR" id="PIRSR000550-3"/>
    </source>
</evidence>
<evidence type="ECO:0000256" key="3">
    <source>
        <dbReference type="ARBA" id="ARBA00012429"/>
    </source>
</evidence>
<feature type="binding site" evidence="20 22">
    <location>
        <position position="368"/>
    </location>
    <ligand>
        <name>ATP</name>
        <dbReference type="ChEBI" id="CHEBI:30616"/>
    </ligand>
</feature>
<comment type="similarity">
    <text evidence="2 17">Belongs to the protein kinase superfamily. AGC Ser/Thr protein kinase family. PKC subfamily.</text>
</comment>
<evidence type="ECO:0000256" key="5">
    <source>
        <dbReference type="ARBA" id="ARBA00022553"/>
    </source>
</evidence>
<dbReference type="PROSITE" id="PS50004">
    <property type="entry name" value="C2"/>
    <property type="match status" value="1"/>
</dbReference>
<feature type="binding site" evidence="21">
    <location>
        <position position="194"/>
    </location>
    <ligand>
        <name>Ca(2+)</name>
        <dbReference type="ChEBI" id="CHEBI:29108"/>
        <label>1</label>
    </ligand>
</feature>
<keyword evidence="8" id="KW-0677">Repeat</keyword>
<evidence type="ECO:0000256" key="8">
    <source>
        <dbReference type="ARBA" id="ARBA00022737"/>
    </source>
</evidence>
<dbReference type="PRINTS" id="PR00360">
    <property type="entry name" value="C2DOMAIN"/>
</dbReference>
<dbReference type="InterPro" id="IPR017892">
    <property type="entry name" value="Pkinase_C"/>
</dbReference>
<feature type="binding site" evidence="20">
    <location>
        <begin position="345"/>
        <end position="353"/>
    </location>
    <ligand>
        <name>ATP</name>
        <dbReference type="ChEBI" id="CHEBI:30616"/>
    </ligand>
</feature>
<feature type="binding site" evidence="21">
    <location>
        <position position="255"/>
    </location>
    <ligand>
        <name>Ca(2+)</name>
        <dbReference type="ChEBI" id="CHEBI:29108"/>
        <label>1</label>
    </ligand>
</feature>
<dbReference type="Gene3D" id="3.30.200.20">
    <property type="entry name" value="Phosphorylase Kinase, domain 1"/>
    <property type="match status" value="2"/>
</dbReference>
<dbReference type="SUPFAM" id="SSF56112">
    <property type="entry name" value="Protein kinase-like (PK-like)"/>
    <property type="match status" value="1"/>
</dbReference>
<organism evidence="27 28">
    <name type="scientific">Cyclopterus lumpus</name>
    <name type="common">Lumpsucker</name>
    <dbReference type="NCBI Taxonomy" id="8103"/>
    <lineage>
        <taxon>Eukaryota</taxon>
        <taxon>Metazoa</taxon>
        <taxon>Chordata</taxon>
        <taxon>Craniata</taxon>
        <taxon>Vertebrata</taxon>
        <taxon>Euteleostomi</taxon>
        <taxon>Actinopterygii</taxon>
        <taxon>Neopterygii</taxon>
        <taxon>Teleostei</taxon>
        <taxon>Neoteleostei</taxon>
        <taxon>Acanthomorphata</taxon>
        <taxon>Eupercaria</taxon>
        <taxon>Perciformes</taxon>
        <taxon>Cottioidei</taxon>
        <taxon>Cottales</taxon>
        <taxon>Cyclopteridae</taxon>
        <taxon>Cyclopterus</taxon>
    </lineage>
</organism>
<protein>
    <recommendedName>
        <fullName evidence="3 17">Protein kinase C</fullName>
        <ecNumber evidence="3 17">2.7.11.13</ecNumber>
    </recommendedName>
</protein>
<feature type="binding site" evidence="21">
    <location>
        <position position="193"/>
    </location>
    <ligand>
        <name>Ca(2+)</name>
        <dbReference type="ChEBI" id="CHEBI:29108"/>
        <label>2</label>
    </ligand>
</feature>
<dbReference type="CDD" id="cd04026">
    <property type="entry name" value="C2_PKC_alpha_gamma"/>
    <property type="match status" value="1"/>
</dbReference>
<feature type="domain" description="C2" evidence="23">
    <location>
        <begin position="165"/>
        <end position="282"/>
    </location>
</feature>
<dbReference type="SUPFAM" id="SSF57889">
    <property type="entry name" value="Cysteine-rich domain"/>
    <property type="match status" value="2"/>
</dbReference>
<dbReference type="FunFam" id="1.10.510.10:FF:000023">
    <property type="entry name" value="Protein kinase C"/>
    <property type="match status" value="1"/>
</dbReference>
<evidence type="ECO:0000256" key="22">
    <source>
        <dbReference type="PROSITE-ProRule" id="PRU10141"/>
    </source>
</evidence>
<feature type="binding site" evidence="21">
    <location>
        <position position="261"/>
    </location>
    <ligand>
        <name>Ca(2+)</name>
        <dbReference type="ChEBI" id="CHEBI:29108"/>
        <label>1</label>
    </ligand>
</feature>
<evidence type="ECO:0000259" key="25">
    <source>
        <dbReference type="PROSITE" id="PS50081"/>
    </source>
</evidence>
<evidence type="ECO:0000256" key="12">
    <source>
        <dbReference type="ARBA" id="ARBA00022833"/>
    </source>
</evidence>
<dbReference type="Proteomes" id="UP000694565">
    <property type="component" value="Unplaced"/>
</dbReference>
<evidence type="ECO:0000313" key="28">
    <source>
        <dbReference type="Proteomes" id="UP000694565"/>
    </source>
</evidence>
<feature type="domain" description="Phorbol-ester/DAG-type" evidence="25">
    <location>
        <begin position="108"/>
        <end position="158"/>
    </location>
</feature>
<dbReference type="GO" id="GO:0016020">
    <property type="term" value="C:membrane"/>
    <property type="evidence" value="ECO:0007669"/>
    <property type="project" value="UniProtKB-SubCell"/>
</dbReference>
<dbReference type="PROSITE" id="PS00108">
    <property type="entry name" value="PROTEIN_KINASE_ST"/>
    <property type="match status" value="1"/>
</dbReference>
<dbReference type="InterPro" id="IPR017441">
    <property type="entry name" value="Protein_kinase_ATP_BS"/>
</dbReference>
<dbReference type="Pfam" id="PF00168">
    <property type="entry name" value="C2"/>
    <property type="match status" value="1"/>
</dbReference>
<name>A0A8C3AQW2_CYCLU</name>
<keyword evidence="9 17" id="KW-0547">Nucleotide-binding</keyword>
<accession>A0A8C3AQW2</accession>
<dbReference type="PROSITE" id="PS00479">
    <property type="entry name" value="ZF_DAG_PE_1"/>
    <property type="match status" value="2"/>
</dbReference>
<keyword evidence="28" id="KW-1185">Reference proteome</keyword>
<dbReference type="Pfam" id="PF00130">
    <property type="entry name" value="C1_1"/>
    <property type="match status" value="2"/>
</dbReference>
<dbReference type="Gene3D" id="2.60.40.150">
    <property type="entry name" value="C2 domain"/>
    <property type="match status" value="1"/>
</dbReference>
<dbReference type="InterPro" id="IPR000008">
    <property type="entry name" value="C2_dom"/>
</dbReference>
<feature type="binding site" evidence="21">
    <location>
        <position position="254"/>
    </location>
    <ligand>
        <name>Ca(2+)</name>
        <dbReference type="ChEBI" id="CHEBI:29108"/>
        <label>1</label>
    </ligand>
</feature>
<dbReference type="InterPro" id="IPR000719">
    <property type="entry name" value="Prot_kinase_dom"/>
</dbReference>
<dbReference type="Gene3D" id="1.10.510.10">
    <property type="entry name" value="Transferase(Phosphotransferase) domain 1"/>
    <property type="match status" value="1"/>
</dbReference>
<dbReference type="Pfam" id="PF00433">
    <property type="entry name" value="Pkinase_C"/>
    <property type="match status" value="1"/>
</dbReference>
<evidence type="ECO:0000256" key="6">
    <source>
        <dbReference type="ARBA" id="ARBA00022679"/>
    </source>
</evidence>
<comment type="catalytic activity">
    <reaction evidence="16">
        <text>L-seryl-[protein] + ATP = O-phospho-L-seryl-[protein] + ADP + H(+)</text>
        <dbReference type="Rhea" id="RHEA:17989"/>
        <dbReference type="Rhea" id="RHEA-COMP:9863"/>
        <dbReference type="Rhea" id="RHEA-COMP:11604"/>
        <dbReference type="ChEBI" id="CHEBI:15378"/>
        <dbReference type="ChEBI" id="CHEBI:29999"/>
        <dbReference type="ChEBI" id="CHEBI:30616"/>
        <dbReference type="ChEBI" id="CHEBI:83421"/>
        <dbReference type="ChEBI" id="CHEBI:456216"/>
        <dbReference type="EC" id="2.7.11.13"/>
    </reaction>
</comment>
<dbReference type="SMART" id="SM00109">
    <property type="entry name" value="C1"/>
    <property type="match status" value="2"/>
</dbReference>
<feature type="domain" description="AGC-kinase C-terminal" evidence="26">
    <location>
        <begin position="598"/>
        <end position="674"/>
    </location>
</feature>
<dbReference type="CDD" id="cd05587">
    <property type="entry name" value="STKc_cPKC"/>
    <property type="match status" value="1"/>
</dbReference>
<dbReference type="GO" id="GO:0005524">
    <property type="term" value="F:ATP binding"/>
    <property type="evidence" value="ECO:0007669"/>
    <property type="project" value="UniProtKB-UniRule"/>
</dbReference>
<evidence type="ECO:0000256" key="4">
    <source>
        <dbReference type="ARBA" id="ARBA00022527"/>
    </source>
</evidence>
<sequence length="677" mass="77349">SIPPLPAPPPCPCFLPISLPCSRVPVFQRKGALKHKRIVEVKDHQFTARFFKQPTFCSHCTDFIWGIGKQGFQCQVCSFVVHKRCHEFVTFTCPGSVAGPRPDDLKTQHMFKVQTYSSPTFCDHCGSLLYGLIHQGMKCGCCDMNVHRRCETSVPSLCGQDHTEKRGRVHLTIRGENEDVFVTVREARNLMPMDPNGLSDPYVKLKLIPDPKSHSKQKTKTIRSTLSPVWNESFTFSVRGHQWDRRLSVEVWDWDRTSRNDFMGALSFGVSEIFRRPISGWFKLLAQDEGEYYNIPVPDPDLEVGNIVGLGRRNRQSVLMLTKKQQRGYFIHSIGILDFNFLMVLGKGSFGKVLLAEERGSERLFAVKVLKKDVLFQDEDTESALVERRVLALSSRPHFLTSLYCAFQTEDRLYYVMEYVNGGDLMFHIQIVGKFKEPHAAFYAAEIAVGLFFLHSKGIIYRDLKLDNVLLDSEGHIKIADFGMCREGMLEEDSTRTFCGTPDYIAPEIVAYQPYDKAVDWWSYGVLLYEMLAGQPPFDGIDEEELFQSIMEQSVVYPKSLTREAVSICKGLLTKHPAKRLGGGDEAEREIREHPFFRWIDWDRLERLEIQAPFKPRTRVWVRKRDTKGENFDNFFTAAPSALTPSDPDILAAINQEDFQGFTFQNPDFAPSPLTAV</sequence>
<dbReference type="InterPro" id="IPR035892">
    <property type="entry name" value="C2_domain_sf"/>
</dbReference>
<dbReference type="FunFam" id="2.60.40.150:FF:000012">
    <property type="entry name" value="Kinase C alpha type"/>
    <property type="match status" value="1"/>
</dbReference>
<keyword evidence="10" id="KW-0863">Zinc-finger</keyword>
<dbReference type="CDD" id="cd20833">
    <property type="entry name" value="C1_cPKC_rpt1"/>
    <property type="match status" value="1"/>
</dbReference>
<dbReference type="GO" id="GO:0008270">
    <property type="term" value="F:zinc ion binding"/>
    <property type="evidence" value="ECO:0007669"/>
    <property type="project" value="UniProtKB-KW"/>
</dbReference>
<dbReference type="GeneTree" id="ENSGT00940000167373"/>
<dbReference type="InterPro" id="IPR008271">
    <property type="entry name" value="Ser/Thr_kinase_AS"/>
</dbReference>
<comment type="catalytic activity">
    <reaction evidence="15 17">
        <text>L-threonyl-[protein] + ATP = O-phospho-L-threonyl-[protein] + ADP + H(+)</text>
        <dbReference type="Rhea" id="RHEA:46608"/>
        <dbReference type="Rhea" id="RHEA-COMP:11060"/>
        <dbReference type="Rhea" id="RHEA-COMP:11605"/>
        <dbReference type="ChEBI" id="CHEBI:15378"/>
        <dbReference type="ChEBI" id="CHEBI:30013"/>
        <dbReference type="ChEBI" id="CHEBI:30616"/>
        <dbReference type="ChEBI" id="CHEBI:61977"/>
        <dbReference type="ChEBI" id="CHEBI:456216"/>
        <dbReference type="EC" id="2.7.11.13"/>
    </reaction>
</comment>
<keyword evidence="12" id="KW-0862">Zinc</keyword>
<dbReference type="PROSITE" id="PS50011">
    <property type="entry name" value="PROTEIN_KINASE_DOM"/>
    <property type="match status" value="1"/>
</dbReference>
<dbReference type="SUPFAM" id="SSF49562">
    <property type="entry name" value="C2 domain (Calcium/lipid-binding domain, CaLB)"/>
    <property type="match status" value="1"/>
</dbReference>
<dbReference type="InterPro" id="IPR002219">
    <property type="entry name" value="PKC_DAG/PE"/>
</dbReference>
<feature type="binding site" evidence="21">
    <location>
        <position position="200"/>
    </location>
    <ligand>
        <name>Ca(2+)</name>
        <dbReference type="ChEBI" id="CHEBI:29108"/>
        <label>1</label>
    </ligand>
</feature>
<evidence type="ECO:0000256" key="16">
    <source>
        <dbReference type="ARBA" id="ARBA00047470"/>
    </source>
</evidence>
<dbReference type="FunFam" id="3.30.60.20:FF:000052">
    <property type="entry name" value="Protein kinase C"/>
    <property type="match status" value="1"/>
</dbReference>
<evidence type="ECO:0000256" key="19">
    <source>
        <dbReference type="PIRSR" id="PIRSR000550-2"/>
    </source>
</evidence>
<comment type="subcellular location">
    <subcellularLocation>
        <location evidence="1">Membrane</location>
        <topology evidence="1">Peripheral membrane protein</topology>
    </subcellularLocation>
</comment>
<feature type="binding site" evidence="21">
    <location>
        <position position="253"/>
    </location>
    <ligand>
        <name>Ca(2+)</name>
        <dbReference type="ChEBI" id="CHEBI:29108"/>
        <label>1</label>
    </ligand>
</feature>
<feature type="binding site" evidence="21">
    <location>
        <position position="258"/>
    </location>
    <ligand>
        <name>Ca(2+)</name>
        <dbReference type="ChEBI" id="CHEBI:29108"/>
        <label>1</label>
    </ligand>
</feature>
<dbReference type="AlphaFoldDB" id="A0A8C3AQW2"/>
<reference evidence="27" key="2">
    <citation type="submission" date="2025-09" db="UniProtKB">
        <authorList>
            <consortium name="Ensembl"/>
        </authorList>
    </citation>
    <scope>IDENTIFICATION</scope>
</reference>
<evidence type="ECO:0000256" key="11">
    <source>
        <dbReference type="ARBA" id="ARBA00022777"/>
    </source>
</evidence>
<dbReference type="PROSITE" id="PS00107">
    <property type="entry name" value="PROTEIN_KINASE_ATP"/>
    <property type="match status" value="1"/>
</dbReference>
<evidence type="ECO:0000256" key="21">
    <source>
        <dbReference type="PIRSR" id="PIRSR000550-4"/>
    </source>
</evidence>
<feature type="domain" description="Phorbol-ester/DAG-type" evidence="25">
    <location>
        <begin position="43"/>
        <end position="93"/>
    </location>
</feature>
<keyword evidence="7 21" id="KW-0479">Metal-binding</keyword>
<dbReference type="FunFam" id="3.30.200.20:FF:000080">
    <property type="entry name" value="Protein kinase C"/>
    <property type="match status" value="1"/>
</dbReference>
<evidence type="ECO:0000256" key="7">
    <source>
        <dbReference type="ARBA" id="ARBA00022723"/>
    </source>
</evidence>
<feature type="binding site" evidence="21">
    <location>
        <position position="259"/>
    </location>
    <ligand>
        <name>Ca(2+)</name>
        <dbReference type="ChEBI" id="CHEBI:29108"/>
        <label>1</label>
    </ligand>
</feature>
<evidence type="ECO:0000256" key="14">
    <source>
        <dbReference type="ARBA" id="ARBA00022840"/>
    </source>
</evidence>
<comment type="cofactor">
    <cofactor evidence="21">
        <name>Ca(2+)</name>
        <dbReference type="ChEBI" id="CHEBI:29108"/>
    </cofactor>
    <text evidence="21">Binds 3 Ca(2+) ions per subunit. The ions are bound to the C2 domain.</text>
</comment>
<keyword evidence="11 17" id="KW-0418">Kinase</keyword>
<dbReference type="InterPro" id="IPR011009">
    <property type="entry name" value="Kinase-like_dom_sf"/>
</dbReference>
<evidence type="ECO:0000256" key="13">
    <source>
        <dbReference type="ARBA" id="ARBA00022837"/>
    </source>
</evidence>
<feature type="active site" description="Proton acceptor" evidence="18">
    <location>
        <position position="463"/>
    </location>
</feature>
<evidence type="ECO:0000256" key="2">
    <source>
        <dbReference type="ARBA" id="ARBA00005490"/>
    </source>
</evidence>
<dbReference type="FunFam" id="3.30.60.20:FF:000006">
    <property type="entry name" value="Protein kinase C"/>
    <property type="match status" value="1"/>
</dbReference>
<dbReference type="InterPro" id="IPR014375">
    <property type="entry name" value="Protein_kinase_C_a/b/g"/>
</dbReference>
<dbReference type="Ensembl" id="ENSCLMT00005047338.1">
    <property type="protein sequence ID" value="ENSCLMP00005045740.1"/>
    <property type="gene ID" value="ENSCLMG00005021001.1"/>
</dbReference>
<dbReference type="PANTHER" id="PTHR24351">
    <property type="entry name" value="RIBOSOMAL PROTEIN S6 KINASE"/>
    <property type="match status" value="1"/>
</dbReference>
<keyword evidence="6 17" id="KW-0808">Transferase</keyword>
<keyword evidence="4 17" id="KW-0723">Serine/threonine-protein kinase</keyword>
<evidence type="ECO:0000256" key="15">
    <source>
        <dbReference type="ARBA" id="ARBA00047272"/>
    </source>
</evidence>
<evidence type="ECO:0000256" key="17">
    <source>
        <dbReference type="PIRNR" id="PIRNR000550"/>
    </source>
</evidence>
<dbReference type="SMART" id="SM00133">
    <property type="entry name" value="S_TK_X"/>
    <property type="match status" value="1"/>
</dbReference>
<dbReference type="PROSITE" id="PS50081">
    <property type="entry name" value="ZF_DAG_PE_2"/>
    <property type="match status" value="2"/>
</dbReference>
<reference evidence="27" key="1">
    <citation type="submission" date="2025-08" db="UniProtKB">
        <authorList>
            <consortium name="Ensembl"/>
        </authorList>
    </citation>
    <scope>IDENTIFICATION</scope>
</reference>
<dbReference type="InterPro" id="IPR000961">
    <property type="entry name" value="AGC-kinase_C"/>
</dbReference>
<dbReference type="Pfam" id="PF00069">
    <property type="entry name" value="Pkinase"/>
    <property type="match status" value="1"/>
</dbReference>
<evidence type="ECO:0000256" key="1">
    <source>
        <dbReference type="ARBA" id="ARBA00004170"/>
    </source>
</evidence>
<keyword evidence="13 21" id="KW-0106">Calcium</keyword>
<evidence type="ECO:0000256" key="9">
    <source>
        <dbReference type="ARBA" id="ARBA00022741"/>
    </source>
</evidence>
<feature type="binding site" evidence="19">
    <location>
        <position position="252"/>
    </location>
    <ligand>
        <name>a 1,2-diacyl-sn-glycero-3-phospho-(1D-myo-inositol-4,5-bisphosphate)</name>
        <dbReference type="ChEBI" id="CHEBI:58456"/>
    </ligand>
</feature>
<evidence type="ECO:0000256" key="18">
    <source>
        <dbReference type="PIRSR" id="PIRSR000550-1"/>
    </source>
</evidence>
<dbReference type="PIRSF" id="PIRSF000550">
    <property type="entry name" value="PKC_alpha"/>
    <property type="match status" value="1"/>
</dbReference>
<dbReference type="CDD" id="cd20836">
    <property type="entry name" value="C1_cPKC_rpt2"/>
    <property type="match status" value="1"/>
</dbReference>
<dbReference type="PROSITE" id="PS51285">
    <property type="entry name" value="AGC_KINASE_CTER"/>
    <property type="match status" value="1"/>
</dbReference>
<dbReference type="SMART" id="SM00239">
    <property type="entry name" value="C2"/>
    <property type="match status" value="1"/>
</dbReference>
<evidence type="ECO:0000256" key="10">
    <source>
        <dbReference type="ARBA" id="ARBA00022771"/>
    </source>
</evidence>
<feature type="binding site" evidence="19">
    <location>
        <position position="202"/>
    </location>
    <ligand>
        <name>a 1,2-diacyl-sn-glycero-3-phospho-(1D-myo-inositol-4,5-bisphosphate)</name>
        <dbReference type="ChEBI" id="CHEBI:58456"/>
    </ligand>
</feature>
<dbReference type="InterPro" id="IPR020454">
    <property type="entry name" value="DAG/PE-bd"/>
</dbReference>
<evidence type="ECO:0000313" key="27">
    <source>
        <dbReference type="Ensembl" id="ENSCLMP00005045740.1"/>
    </source>
</evidence>
<dbReference type="InterPro" id="IPR046349">
    <property type="entry name" value="C1-like_sf"/>
</dbReference>
<dbReference type="SMART" id="SM00220">
    <property type="entry name" value="S_TKc"/>
    <property type="match status" value="1"/>
</dbReference>
<feature type="domain" description="Protein kinase" evidence="24">
    <location>
        <begin position="339"/>
        <end position="597"/>
    </location>
</feature>
<dbReference type="PRINTS" id="PR00008">
    <property type="entry name" value="DAGPEDOMAIN"/>
</dbReference>